<name>A0A939BVE4_9ACTN</name>
<keyword evidence="3" id="KW-1185">Reference proteome</keyword>
<feature type="domain" description="Thiolase C-terminal" evidence="1">
    <location>
        <begin position="250"/>
        <end position="393"/>
    </location>
</feature>
<dbReference type="CDD" id="cd00829">
    <property type="entry name" value="SCP-x_thiolase"/>
    <property type="match status" value="1"/>
</dbReference>
<evidence type="ECO:0000259" key="1">
    <source>
        <dbReference type="Pfam" id="PF22691"/>
    </source>
</evidence>
<protein>
    <submittedName>
        <fullName evidence="2">Thiolase family protein</fullName>
    </submittedName>
</protein>
<dbReference type="InterPro" id="IPR055140">
    <property type="entry name" value="Thiolase_C_2"/>
</dbReference>
<dbReference type="PANTHER" id="PTHR42870">
    <property type="entry name" value="ACETYL-COA C-ACETYLTRANSFERASE"/>
    <property type="match status" value="1"/>
</dbReference>
<gene>
    <name evidence="2" type="ORF">JL106_03955</name>
</gene>
<dbReference type="InterPro" id="IPR002155">
    <property type="entry name" value="Thiolase"/>
</dbReference>
<dbReference type="Pfam" id="PF22691">
    <property type="entry name" value="Thiolase_C_1"/>
    <property type="match status" value="1"/>
</dbReference>
<dbReference type="Proteomes" id="UP000663792">
    <property type="component" value="Unassembled WGS sequence"/>
</dbReference>
<evidence type="ECO:0000313" key="3">
    <source>
        <dbReference type="Proteomes" id="UP000663792"/>
    </source>
</evidence>
<dbReference type="AlphaFoldDB" id="A0A939BVE4"/>
<dbReference type="PIRSF" id="PIRSF000429">
    <property type="entry name" value="Ac-CoA_Ac_transf"/>
    <property type="match status" value="1"/>
</dbReference>
<dbReference type="SUPFAM" id="SSF53901">
    <property type="entry name" value="Thiolase-like"/>
    <property type="match status" value="2"/>
</dbReference>
<reference evidence="2" key="1">
    <citation type="submission" date="2021-01" db="EMBL/GenBank/DDBJ databases">
        <title>YIM 132084 draft genome.</title>
        <authorList>
            <person name="An D."/>
        </authorList>
    </citation>
    <scope>NUCLEOTIDE SEQUENCE</scope>
    <source>
        <strain evidence="2">YIM 132084</strain>
    </source>
</reference>
<dbReference type="GO" id="GO:0016747">
    <property type="term" value="F:acyltransferase activity, transferring groups other than amino-acyl groups"/>
    <property type="evidence" value="ECO:0007669"/>
    <property type="project" value="InterPro"/>
</dbReference>
<sequence length="394" mass="41477">MTDSTTDSAFRPNTAIAGLGMTELGKVYGRTARQFAVEAVQRAAADAGIGVGDIDGLLVSTGISPGYGIDLQGDLGLTDLGLLSSVQGYGSTATQMVQYASMAIASGMVDTVACVWADDPLKEKTATSAAYRAAGSLPTGWRALTGTANILTPNTLYALAARRHMLAYGTTQDQFGAIAVAQREWATMNPLAQFRTPLTLEEYHASRWIAEPFHLFDCCLVSNGGIAVIVTSAERAADLAQPVVQVLGWGQSHPGRSGRRNDDFGLVTGAAQSGPRALQMARTTLDEIDVVELYDCYTYTALVSLEDYGFCAKGEGGDFVSTPGMLGPNGKLKVNTGGGQLSSYYMWGMTPLSEAIIQARGQAGERQVDAHHRVLVSGNGGILDHHGTLVLGTD</sequence>
<dbReference type="RefSeq" id="WP_205259365.1">
    <property type="nucleotide sequence ID" value="NZ_JAERWK010000005.1"/>
</dbReference>
<dbReference type="Gene3D" id="3.40.47.10">
    <property type="match status" value="1"/>
</dbReference>
<dbReference type="InterPro" id="IPR016039">
    <property type="entry name" value="Thiolase-like"/>
</dbReference>
<proteinExistence type="predicted"/>
<dbReference type="PANTHER" id="PTHR42870:SF1">
    <property type="entry name" value="NON-SPECIFIC LIPID-TRANSFER PROTEIN-LIKE 2"/>
    <property type="match status" value="1"/>
</dbReference>
<dbReference type="EMBL" id="JAERWK010000005">
    <property type="protein sequence ID" value="MBM9466433.1"/>
    <property type="molecule type" value="Genomic_DNA"/>
</dbReference>
<comment type="caution">
    <text evidence="2">The sequence shown here is derived from an EMBL/GenBank/DDBJ whole genome shotgun (WGS) entry which is preliminary data.</text>
</comment>
<evidence type="ECO:0000313" key="2">
    <source>
        <dbReference type="EMBL" id="MBM9466433.1"/>
    </source>
</evidence>
<organism evidence="2 3">
    <name type="scientific">Nakamurella leprariae</name>
    <dbReference type="NCBI Taxonomy" id="2803911"/>
    <lineage>
        <taxon>Bacteria</taxon>
        <taxon>Bacillati</taxon>
        <taxon>Actinomycetota</taxon>
        <taxon>Actinomycetes</taxon>
        <taxon>Nakamurellales</taxon>
        <taxon>Nakamurellaceae</taxon>
        <taxon>Nakamurella</taxon>
    </lineage>
</organism>
<accession>A0A939BVE4</accession>